<dbReference type="SUPFAM" id="SSF48726">
    <property type="entry name" value="Immunoglobulin"/>
    <property type="match status" value="1"/>
</dbReference>
<dbReference type="InterPro" id="IPR036179">
    <property type="entry name" value="Ig-like_dom_sf"/>
</dbReference>
<dbReference type="SMART" id="SM00407">
    <property type="entry name" value="IGc1"/>
    <property type="match status" value="1"/>
</dbReference>
<protein>
    <submittedName>
        <fullName evidence="4">IGHM protein</fullName>
    </submittedName>
</protein>
<sequence>AFLATSHLGIPLEEGKSRKPFQCRADHPKGSHSAQVSNPGPGSSLLPVVTLHPPSREEFQGPYRNSTLMCQVLGPRRPPIRWLKNGDALKEGVVTEWMVTQQAGTYLTSSRVVVTESEWDRGDIFTCQAEQEIRNTSKGLECG</sequence>
<comment type="caution">
    <text evidence="4">The sequence shown here is derived from an EMBL/GenBank/DDBJ whole genome shotgun (WGS) entry which is preliminary data.</text>
</comment>
<dbReference type="InterPro" id="IPR050380">
    <property type="entry name" value="Immune_Resp_Modulators"/>
</dbReference>
<feature type="compositionally biased region" description="Polar residues" evidence="2">
    <location>
        <begin position="32"/>
        <end position="41"/>
    </location>
</feature>
<name>A0A7K8R5Q4_9PASS</name>
<dbReference type="Proteomes" id="UP000567624">
    <property type="component" value="Unassembled WGS sequence"/>
</dbReference>
<organism evidence="4 5">
    <name type="scientific">Smithornis capensis</name>
    <dbReference type="NCBI Taxonomy" id="363769"/>
    <lineage>
        <taxon>Eukaryota</taxon>
        <taxon>Metazoa</taxon>
        <taxon>Chordata</taxon>
        <taxon>Craniata</taxon>
        <taxon>Vertebrata</taxon>
        <taxon>Euteleostomi</taxon>
        <taxon>Archelosauria</taxon>
        <taxon>Archosauria</taxon>
        <taxon>Dinosauria</taxon>
        <taxon>Saurischia</taxon>
        <taxon>Theropoda</taxon>
        <taxon>Coelurosauria</taxon>
        <taxon>Aves</taxon>
        <taxon>Neognathae</taxon>
        <taxon>Neoaves</taxon>
        <taxon>Telluraves</taxon>
        <taxon>Australaves</taxon>
        <taxon>Passeriformes</taxon>
        <taxon>Eurylaimidae</taxon>
        <taxon>Smithornis</taxon>
    </lineage>
</organism>
<accession>A0A7K8R5Q4</accession>
<dbReference type="InterPro" id="IPR013783">
    <property type="entry name" value="Ig-like_fold"/>
</dbReference>
<feature type="non-terminal residue" evidence="4">
    <location>
        <position position="1"/>
    </location>
</feature>
<proteinExistence type="predicted"/>
<dbReference type="EMBL" id="VWYW01001351">
    <property type="protein sequence ID" value="NXF13155.1"/>
    <property type="molecule type" value="Genomic_DNA"/>
</dbReference>
<dbReference type="PANTHER" id="PTHR23411">
    <property type="entry name" value="TAPASIN"/>
    <property type="match status" value="1"/>
</dbReference>
<feature type="region of interest" description="Disordered" evidence="2">
    <location>
        <begin position="14"/>
        <end position="46"/>
    </location>
</feature>
<dbReference type="Gene3D" id="2.60.40.10">
    <property type="entry name" value="Immunoglobulins"/>
    <property type="match status" value="1"/>
</dbReference>
<reference evidence="4 5" key="1">
    <citation type="submission" date="2019-09" db="EMBL/GenBank/DDBJ databases">
        <title>Bird 10,000 Genomes (B10K) Project - Family phase.</title>
        <authorList>
            <person name="Zhang G."/>
        </authorList>
    </citation>
    <scope>NUCLEOTIDE SEQUENCE [LARGE SCALE GENOMIC DNA]</scope>
    <source>
        <strain evidence="4">B10K-CU-031-20</strain>
    </source>
</reference>
<evidence type="ECO:0000256" key="1">
    <source>
        <dbReference type="ARBA" id="ARBA00023319"/>
    </source>
</evidence>
<feature type="non-terminal residue" evidence="4">
    <location>
        <position position="143"/>
    </location>
</feature>
<dbReference type="InterPro" id="IPR007110">
    <property type="entry name" value="Ig-like_dom"/>
</dbReference>
<evidence type="ECO:0000256" key="2">
    <source>
        <dbReference type="SAM" id="MobiDB-lite"/>
    </source>
</evidence>
<evidence type="ECO:0000313" key="4">
    <source>
        <dbReference type="EMBL" id="NXF13155.1"/>
    </source>
</evidence>
<keyword evidence="1" id="KW-0393">Immunoglobulin domain</keyword>
<dbReference type="PROSITE" id="PS50835">
    <property type="entry name" value="IG_LIKE"/>
    <property type="match status" value="1"/>
</dbReference>
<evidence type="ECO:0000313" key="5">
    <source>
        <dbReference type="Proteomes" id="UP000567624"/>
    </source>
</evidence>
<dbReference type="Pfam" id="PF07654">
    <property type="entry name" value="C1-set"/>
    <property type="match status" value="1"/>
</dbReference>
<evidence type="ECO:0000259" key="3">
    <source>
        <dbReference type="PROSITE" id="PS50835"/>
    </source>
</evidence>
<dbReference type="AlphaFoldDB" id="A0A7K8R5Q4"/>
<gene>
    <name evidence="4" type="primary">Ighm</name>
    <name evidence="4" type="ORF">SMICAP_R15575</name>
</gene>
<dbReference type="InterPro" id="IPR003597">
    <property type="entry name" value="Ig_C1-set"/>
</dbReference>
<keyword evidence="5" id="KW-1185">Reference proteome</keyword>
<feature type="domain" description="Ig-like" evidence="3">
    <location>
        <begin position="47"/>
        <end position="137"/>
    </location>
</feature>